<dbReference type="PANTHER" id="PTHR13789:SF261">
    <property type="entry name" value="HYDROXYLASE, PUTATIVE (AFU_ORTHOLOGUE AFUA_7G00590)-RELATED"/>
    <property type="match status" value="1"/>
</dbReference>
<evidence type="ECO:0008006" key="7">
    <source>
        <dbReference type="Google" id="ProtNLM"/>
    </source>
</evidence>
<dbReference type="OrthoDB" id="47494at2759"/>
<dbReference type="Pfam" id="PF13450">
    <property type="entry name" value="NAD_binding_8"/>
    <property type="match status" value="1"/>
</dbReference>
<name>A0A9Q3IPY2_9BASI</name>
<feature type="non-terminal residue" evidence="5">
    <location>
        <position position="1"/>
    </location>
</feature>
<evidence type="ECO:0000256" key="3">
    <source>
        <dbReference type="ARBA" id="ARBA00023033"/>
    </source>
</evidence>
<keyword evidence="4" id="KW-0472">Membrane</keyword>
<dbReference type="Gene3D" id="3.50.50.60">
    <property type="entry name" value="FAD/NAD(P)-binding domain"/>
    <property type="match status" value="1"/>
</dbReference>
<keyword evidence="2" id="KW-0560">Oxidoreductase</keyword>
<proteinExistence type="inferred from homology"/>
<keyword evidence="4" id="KW-1133">Transmembrane helix</keyword>
<keyword evidence="6" id="KW-1185">Reference proteome</keyword>
<dbReference type="GO" id="GO:0004497">
    <property type="term" value="F:monooxygenase activity"/>
    <property type="evidence" value="ECO:0007669"/>
    <property type="project" value="UniProtKB-KW"/>
</dbReference>
<evidence type="ECO:0000256" key="2">
    <source>
        <dbReference type="ARBA" id="ARBA00023002"/>
    </source>
</evidence>
<keyword evidence="4" id="KW-0812">Transmembrane</keyword>
<evidence type="ECO:0000313" key="6">
    <source>
        <dbReference type="Proteomes" id="UP000765509"/>
    </source>
</evidence>
<evidence type="ECO:0000256" key="4">
    <source>
        <dbReference type="SAM" id="Phobius"/>
    </source>
</evidence>
<dbReference type="InterPro" id="IPR036188">
    <property type="entry name" value="FAD/NAD-bd_sf"/>
</dbReference>
<gene>
    <name evidence="5" type="ORF">O181_087480</name>
</gene>
<comment type="caution">
    <text evidence="5">The sequence shown here is derived from an EMBL/GenBank/DDBJ whole genome shotgun (WGS) entry which is preliminary data.</text>
</comment>
<comment type="similarity">
    <text evidence="1">Belongs to the paxM FAD-dependent monooxygenase family.</text>
</comment>
<dbReference type="AlphaFoldDB" id="A0A9Q3IPY2"/>
<sequence length="101" mass="10512">MGDASVVVTGNGMSEDKKPLKIIIVGGGIGGLTAAIGLRKQGHDVLVFEQSRLATEMGAAMHLAPNANGILRRLGLFAENFGANPMGKVFGFNTVEQKMAT</sequence>
<evidence type="ECO:0000256" key="1">
    <source>
        <dbReference type="ARBA" id="ARBA00007992"/>
    </source>
</evidence>
<dbReference type="Proteomes" id="UP000765509">
    <property type="component" value="Unassembled WGS sequence"/>
</dbReference>
<accession>A0A9Q3IPY2</accession>
<evidence type="ECO:0000313" key="5">
    <source>
        <dbReference type="EMBL" id="MBW0547765.1"/>
    </source>
</evidence>
<dbReference type="SUPFAM" id="SSF51905">
    <property type="entry name" value="FAD/NAD(P)-binding domain"/>
    <property type="match status" value="1"/>
</dbReference>
<reference evidence="5" key="1">
    <citation type="submission" date="2021-03" db="EMBL/GenBank/DDBJ databases">
        <title>Draft genome sequence of rust myrtle Austropuccinia psidii MF-1, a brazilian biotype.</title>
        <authorList>
            <person name="Quecine M.C."/>
            <person name="Pachon D.M.R."/>
            <person name="Bonatelli M.L."/>
            <person name="Correr F.H."/>
            <person name="Franceschini L.M."/>
            <person name="Leite T.F."/>
            <person name="Margarido G.R.A."/>
            <person name="Almeida C.A."/>
            <person name="Ferrarezi J.A."/>
            <person name="Labate C.A."/>
        </authorList>
    </citation>
    <scope>NUCLEOTIDE SEQUENCE</scope>
    <source>
        <strain evidence="5">MF-1</strain>
    </source>
</reference>
<organism evidence="5 6">
    <name type="scientific">Austropuccinia psidii MF-1</name>
    <dbReference type="NCBI Taxonomy" id="1389203"/>
    <lineage>
        <taxon>Eukaryota</taxon>
        <taxon>Fungi</taxon>
        <taxon>Dikarya</taxon>
        <taxon>Basidiomycota</taxon>
        <taxon>Pucciniomycotina</taxon>
        <taxon>Pucciniomycetes</taxon>
        <taxon>Pucciniales</taxon>
        <taxon>Sphaerophragmiaceae</taxon>
        <taxon>Austropuccinia</taxon>
    </lineage>
</organism>
<dbReference type="PANTHER" id="PTHR13789">
    <property type="entry name" value="MONOOXYGENASE"/>
    <property type="match status" value="1"/>
</dbReference>
<dbReference type="InterPro" id="IPR050493">
    <property type="entry name" value="FAD-dep_Monooxygenase_BioMet"/>
</dbReference>
<protein>
    <recommendedName>
        <fullName evidence="7">FAD-binding domain-containing protein</fullName>
    </recommendedName>
</protein>
<dbReference type="EMBL" id="AVOT02052871">
    <property type="protein sequence ID" value="MBW0547765.1"/>
    <property type="molecule type" value="Genomic_DNA"/>
</dbReference>
<feature type="transmembrane region" description="Helical" evidence="4">
    <location>
        <begin position="20"/>
        <end position="38"/>
    </location>
</feature>
<keyword evidence="3" id="KW-0503">Monooxygenase</keyword>